<dbReference type="EMBL" id="JANBQF010000101">
    <property type="protein sequence ID" value="KAJ2005440.1"/>
    <property type="molecule type" value="Genomic_DNA"/>
</dbReference>
<comment type="caution">
    <text evidence="3">The sequence shown here is derived from an EMBL/GenBank/DDBJ whole genome shotgun (WGS) entry which is preliminary data.</text>
</comment>
<evidence type="ECO:0000256" key="1">
    <source>
        <dbReference type="SAM" id="MobiDB-lite"/>
    </source>
</evidence>
<evidence type="ECO:0008006" key="5">
    <source>
        <dbReference type="Google" id="ProtNLM"/>
    </source>
</evidence>
<dbReference type="AlphaFoldDB" id="A0A9W8BFT2"/>
<dbReference type="Proteomes" id="UP001150907">
    <property type="component" value="Unassembled WGS sequence"/>
</dbReference>
<organism evidence="3 4">
    <name type="scientific">Coemansia thaxteri</name>
    <dbReference type="NCBI Taxonomy" id="2663907"/>
    <lineage>
        <taxon>Eukaryota</taxon>
        <taxon>Fungi</taxon>
        <taxon>Fungi incertae sedis</taxon>
        <taxon>Zoopagomycota</taxon>
        <taxon>Kickxellomycotina</taxon>
        <taxon>Kickxellomycetes</taxon>
        <taxon>Kickxellales</taxon>
        <taxon>Kickxellaceae</taxon>
        <taxon>Coemansia</taxon>
    </lineage>
</organism>
<gene>
    <name evidence="3" type="ORF">H4R26_001953</name>
</gene>
<dbReference type="OrthoDB" id="6380398at2759"/>
<keyword evidence="2" id="KW-0472">Membrane</keyword>
<keyword evidence="2" id="KW-0812">Transmembrane</keyword>
<dbReference type="SUPFAM" id="SSF50494">
    <property type="entry name" value="Trypsin-like serine proteases"/>
    <property type="match status" value="1"/>
</dbReference>
<keyword evidence="4" id="KW-1185">Reference proteome</keyword>
<protein>
    <recommendedName>
        <fullName evidence="5">Peptidase S1 domain-containing protein</fullName>
    </recommendedName>
</protein>
<feature type="transmembrane region" description="Helical" evidence="2">
    <location>
        <begin position="433"/>
        <end position="453"/>
    </location>
</feature>
<keyword evidence="2" id="KW-1133">Transmembrane helix</keyword>
<reference evidence="3" key="1">
    <citation type="submission" date="2022-07" db="EMBL/GenBank/DDBJ databases">
        <title>Phylogenomic reconstructions and comparative analyses of Kickxellomycotina fungi.</title>
        <authorList>
            <person name="Reynolds N.K."/>
            <person name="Stajich J.E."/>
            <person name="Barry K."/>
            <person name="Grigoriev I.V."/>
            <person name="Crous P."/>
            <person name="Smith M.E."/>
        </authorList>
    </citation>
    <scope>NUCLEOTIDE SEQUENCE</scope>
    <source>
        <strain evidence="3">IMI 214461</strain>
    </source>
</reference>
<dbReference type="Gene3D" id="2.40.10.10">
    <property type="entry name" value="Trypsin-like serine proteases"/>
    <property type="match status" value="2"/>
</dbReference>
<evidence type="ECO:0000256" key="2">
    <source>
        <dbReference type="SAM" id="Phobius"/>
    </source>
</evidence>
<feature type="region of interest" description="Disordered" evidence="1">
    <location>
        <begin position="410"/>
        <end position="429"/>
    </location>
</feature>
<accession>A0A9W8BFT2</accession>
<dbReference type="InterPro" id="IPR043504">
    <property type="entry name" value="Peptidase_S1_PA_chymotrypsin"/>
</dbReference>
<evidence type="ECO:0000313" key="3">
    <source>
        <dbReference type="EMBL" id="KAJ2005440.1"/>
    </source>
</evidence>
<name>A0A9W8BFT2_9FUNG</name>
<dbReference type="InterPro" id="IPR009003">
    <property type="entry name" value="Peptidase_S1_PA"/>
</dbReference>
<evidence type="ECO:0000313" key="4">
    <source>
        <dbReference type="Proteomes" id="UP001150907"/>
    </source>
</evidence>
<sequence>MEPSGLTILGQVEQYKNAVLLKNGNQTLCSVAVVTETYGLVAANCLQLSSTGTADLSQKYQVSISGNNDTMVGTFDITKATINPNFDPTTMANNLAIVYYDASSKGKISNAIADWPAEWTSYYFVHQTLTKDSTPLWNSPLVAVSKSQSDPADCAKLSTLYGQNKVDLICSQMTAPTYATKGCVAPFGSLYGVTSSNLALGALFSHSASSGSNGLCGTTPVYTYYIILRNYLAWVAKEVGSQVPVYHDTTSGYSAQTNAGYAMGSSSSSSTTTSSTLSSSSVLAASTTVASAASSSSSSSSSSAAVSATAAAVITAFATAATTIISTVTLPAATVTVTTTATAPAVVSTVTATSVITSVSVSTLTVTPAPSVVYVTLPPIVQTIVSTATATITSVVTSIVAVAIPEPTASATPTPTAHPSTDTASSSKPSGGAIAAIVILLLLLLGLLAFWYIRRRGKKNQDGYYNDKDDNGLTRVRRWFFGRANEPPRSDTPPLIRVNSGGY</sequence>
<proteinExistence type="predicted"/>